<comment type="catalytic activity">
    <reaction evidence="2">
        <text>beta-D-GlcNAc-(1-&gt;4)-Mur2Ac(oyl-L-Ala-gamma-D-Glu-L-Lys-D-Ala-D-Ala)-di-trans,octa-cis-undecaprenyl diphosphate + L-glutamine + ATP + H2O = beta-D-GlcNAc-(1-&gt;4)-Mur2Ac(oyl-L-Ala-D-isoglutaminyl-L-Lys-D-Ala-D-Ala)-di-trans,octa-cis-undecaprenyl diphosphate + L-glutamate + ADP + phosphate + H(+)</text>
        <dbReference type="Rhea" id="RHEA:57928"/>
        <dbReference type="ChEBI" id="CHEBI:15377"/>
        <dbReference type="ChEBI" id="CHEBI:15378"/>
        <dbReference type="ChEBI" id="CHEBI:29985"/>
        <dbReference type="ChEBI" id="CHEBI:30616"/>
        <dbReference type="ChEBI" id="CHEBI:43474"/>
        <dbReference type="ChEBI" id="CHEBI:58359"/>
        <dbReference type="ChEBI" id="CHEBI:60033"/>
        <dbReference type="ChEBI" id="CHEBI:62233"/>
        <dbReference type="ChEBI" id="CHEBI:456216"/>
        <dbReference type="EC" id="6.3.5.13"/>
    </reaction>
</comment>
<dbReference type="InterPro" id="IPR043702">
    <property type="entry name" value="Lipid_II_synth_GatD"/>
</dbReference>
<dbReference type="SUPFAM" id="SSF52317">
    <property type="entry name" value="Class I glutamine amidotransferase-like"/>
    <property type="match status" value="1"/>
</dbReference>
<dbReference type="HAMAP" id="MF_02213">
    <property type="entry name" value="Lipid_II_synth_GatD"/>
    <property type="match status" value="1"/>
</dbReference>
<evidence type="ECO:0000259" key="3">
    <source>
        <dbReference type="Pfam" id="PF07685"/>
    </source>
</evidence>
<comment type="subunit">
    <text evidence="2">Forms a heterodimer with MurT.</text>
</comment>
<dbReference type="PANTHER" id="PTHR21343">
    <property type="entry name" value="DETHIOBIOTIN SYNTHETASE"/>
    <property type="match status" value="1"/>
</dbReference>
<dbReference type="AlphaFoldDB" id="A0A1U7J7P2"/>
<sequence length="263" mass="28846">MAYALTITHLYPDYLNLYGDTGNLIVLRRRCQWMGIDCTVKSLTMEEVAQSGQTDLYFMGGGQDLDQVAVVNDFHQLKYEAIRADTEAGVVFLGVCGGYQLMGNTFLMGNGEATQGLGIINVNTRAPGTDVKQRCIGNLIVEINPVTYAEMQTVYTAARDIPQTLVGFENHSGQTYLGDGVEPLAKTIVGFGNNATAEYEGARYKNVFGSYMHGSLLPKNPHFADYLIALALRRKYADATLTLPTLADTEEFAAHESVIQRYG</sequence>
<dbReference type="PROSITE" id="PS51274">
    <property type="entry name" value="GATASE_COBBQ"/>
    <property type="match status" value="1"/>
</dbReference>
<evidence type="ECO:0000256" key="2">
    <source>
        <dbReference type="HAMAP-Rule" id="MF_02213"/>
    </source>
</evidence>
<dbReference type="InterPro" id="IPR011698">
    <property type="entry name" value="GATase_3"/>
</dbReference>
<dbReference type="Pfam" id="PF07685">
    <property type="entry name" value="GATase_3"/>
    <property type="match status" value="1"/>
</dbReference>
<keyword evidence="2" id="KW-0378">Hydrolase</keyword>
<evidence type="ECO:0000313" key="4">
    <source>
        <dbReference type="EMBL" id="OKH49086.1"/>
    </source>
</evidence>
<keyword evidence="2" id="KW-0961">Cell wall biogenesis/degradation</keyword>
<dbReference type="GO" id="GO:0008360">
    <property type="term" value="P:regulation of cell shape"/>
    <property type="evidence" value="ECO:0007669"/>
    <property type="project" value="UniProtKB-KW"/>
</dbReference>
<dbReference type="GO" id="GO:0140282">
    <property type="term" value="F:carbon-nitrogen ligase activity on lipid II"/>
    <property type="evidence" value="ECO:0007669"/>
    <property type="project" value="UniProtKB-UniRule"/>
</dbReference>
<dbReference type="EC" id="6.3.5.13" evidence="2"/>
<keyword evidence="2" id="KW-0436">Ligase</keyword>
<reference evidence="4 5" key="1">
    <citation type="submission" date="2016-11" db="EMBL/GenBank/DDBJ databases">
        <title>Draft Genome Sequences of Nine Cyanobacterial Strains from Diverse Habitats.</title>
        <authorList>
            <person name="Zhu T."/>
            <person name="Hou S."/>
            <person name="Lu X."/>
            <person name="Hess W.R."/>
        </authorList>
    </citation>
    <scope>NUCLEOTIDE SEQUENCE [LARGE SCALE GENOMIC DNA]</scope>
    <source>
        <strain evidence="4 5">NIES-30</strain>
    </source>
</reference>
<name>A0A1U7J7P2_9CYAN</name>
<dbReference type="PANTHER" id="PTHR21343:SF9">
    <property type="entry name" value="LIPID II ISOGLUTAMINYL SYNTHASE (GLUTAMINE-HYDROLYZING) SUBUNIT GATD"/>
    <property type="match status" value="1"/>
</dbReference>
<dbReference type="Proteomes" id="UP000185557">
    <property type="component" value="Unassembled WGS sequence"/>
</dbReference>
<dbReference type="InterPro" id="IPR033949">
    <property type="entry name" value="CobQ_GATase1"/>
</dbReference>
<feature type="active site" evidence="2">
    <location>
        <position position="213"/>
    </location>
</feature>
<dbReference type="OrthoDB" id="9782045at2"/>
<dbReference type="STRING" id="549789.NIES30_07925"/>
<organism evidence="4 5">
    <name type="scientific">Phormidium tenue NIES-30</name>
    <dbReference type="NCBI Taxonomy" id="549789"/>
    <lineage>
        <taxon>Bacteria</taxon>
        <taxon>Bacillati</taxon>
        <taxon>Cyanobacteriota</taxon>
        <taxon>Cyanophyceae</taxon>
        <taxon>Oscillatoriophycideae</taxon>
        <taxon>Oscillatoriales</taxon>
        <taxon>Oscillatoriaceae</taxon>
        <taxon>Phormidium</taxon>
    </lineage>
</organism>
<feature type="domain" description="CobB/CobQ-like glutamine amidotransferase" evidence="3">
    <location>
        <begin position="6"/>
        <end position="220"/>
    </location>
</feature>
<accession>A0A1U7J7P2</accession>
<dbReference type="EC" id="3.5.1.2" evidence="2"/>
<dbReference type="RefSeq" id="WP_073607868.1">
    <property type="nucleotide sequence ID" value="NZ_MRCG01000004.1"/>
</dbReference>
<comment type="pathway">
    <text evidence="2">Cell wall biogenesis; peptidoglycan biosynthesis.</text>
</comment>
<comment type="catalytic activity">
    <reaction evidence="2">
        <text>L-glutamine + H2O = L-glutamate + NH4(+)</text>
        <dbReference type="Rhea" id="RHEA:15889"/>
        <dbReference type="ChEBI" id="CHEBI:15377"/>
        <dbReference type="ChEBI" id="CHEBI:28938"/>
        <dbReference type="ChEBI" id="CHEBI:29985"/>
        <dbReference type="ChEBI" id="CHEBI:58359"/>
        <dbReference type="EC" id="3.5.1.2"/>
    </reaction>
</comment>
<dbReference type="GO" id="GO:0071555">
    <property type="term" value="P:cell wall organization"/>
    <property type="evidence" value="ECO:0007669"/>
    <property type="project" value="UniProtKB-KW"/>
</dbReference>
<gene>
    <name evidence="2" type="primary">gatD</name>
    <name evidence="4" type="ORF">NIES30_07925</name>
</gene>
<keyword evidence="5" id="KW-1185">Reference proteome</keyword>
<keyword evidence="1 2" id="KW-0315">Glutamine amidotransferase</keyword>
<dbReference type="UniPathway" id="UPA00219"/>
<keyword evidence="2" id="KW-0573">Peptidoglycan synthesis</keyword>
<dbReference type="CDD" id="cd01750">
    <property type="entry name" value="GATase1_CobQ"/>
    <property type="match status" value="1"/>
</dbReference>
<dbReference type="GO" id="GO:0009252">
    <property type="term" value="P:peptidoglycan biosynthetic process"/>
    <property type="evidence" value="ECO:0007669"/>
    <property type="project" value="UniProtKB-UniRule"/>
</dbReference>
<comment type="caution">
    <text evidence="4">The sequence shown here is derived from an EMBL/GenBank/DDBJ whole genome shotgun (WGS) entry which is preliminary data.</text>
</comment>
<evidence type="ECO:0000313" key="5">
    <source>
        <dbReference type="Proteomes" id="UP000185557"/>
    </source>
</evidence>
<feature type="active site" description="Nucleophile" evidence="2">
    <location>
        <position position="96"/>
    </location>
</feature>
<comment type="similarity">
    <text evidence="2">Belongs to the CobB/CobQ family. GatD subfamily.</text>
</comment>
<dbReference type="GO" id="GO:0009236">
    <property type="term" value="P:cobalamin biosynthetic process"/>
    <property type="evidence" value="ECO:0007669"/>
    <property type="project" value="InterPro"/>
</dbReference>
<keyword evidence="2" id="KW-0133">Cell shape</keyword>
<dbReference type="EMBL" id="MRCG01000004">
    <property type="protein sequence ID" value="OKH49086.1"/>
    <property type="molecule type" value="Genomic_DNA"/>
</dbReference>
<dbReference type="InterPro" id="IPR029062">
    <property type="entry name" value="Class_I_gatase-like"/>
</dbReference>
<evidence type="ECO:0000256" key="1">
    <source>
        <dbReference type="ARBA" id="ARBA00022962"/>
    </source>
</evidence>
<comment type="function">
    <text evidence="2">The lipid II isoglutaminyl synthase complex catalyzes the formation of alpha-D-isoglutamine in the cell wall lipid II stem peptide. The GatD subunit catalyzes the hydrolysis of glutamine to glutamate and ammonia. The resulting ammonia molecule is channeled to the active site of MurT.</text>
</comment>
<proteinExistence type="inferred from homology"/>
<dbReference type="GO" id="GO:0004359">
    <property type="term" value="F:glutaminase activity"/>
    <property type="evidence" value="ECO:0007669"/>
    <property type="project" value="UniProtKB-UniRule"/>
</dbReference>
<dbReference type="Gene3D" id="3.40.50.880">
    <property type="match status" value="1"/>
</dbReference>
<feature type="binding site" evidence="2">
    <location>
        <position position="134"/>
    </location>
    <ligand>
        <name>substrate</name>
    </ligand>
</feature>
<protein>
    <recommendedName>
        <fullName evidence="2">Lipid II isoglutaminyl synthase (glutamine-hydrolyzing) subunit GatD</fullName>
        <ecNumber evidence="2">6.3.5.13</ecNumber>
    </recommendedName>
    <alternativeName>
        <fullName evidence="2">Lipid II isoglutaminyl synthase glutaminase subunit</fullName>
        <ecNumber evidence="2">3.5.1.2</ecNumber>
    </alternativeName>
</protein>